<gene>
    <name evidence="1" type="ORF">D917_02760</name>
</gene>
<protein>
    <submittedName>
        <fullName evidence="1">Uncharacterized protein</fullName>
    </submittedName>
</protein>
<sequence>MLIILPQPSSVRSAHFWSFAFERVHASGRRFVNNHNHNHNNIIIVVVVGVIIIDSRKWRNPHTKLTNGGNGSHNERNSPPEFGHEFACSWLLRFLPLPSAASAFITLA</sequence>
<accession>A0A1Y3EFP0</accession>
<dbReference type="EMBL" id="LVZM01017259">
    <property type="protein sequence ID" value="OUC42646.1"/>
    <property type="molecule type" value="Genomic_DNA"/>
</dbReference>
<dbReference type="AlphaFoldDB" id="A0A1Y3EFP0"/>
<reference evidence="1 2" key="1">
    <citation type="submission" date="2015-04" db="EMBL/GenBank/DDBJ databases">
        <title>Draft genome of the roundworm Trichinella nativa.</title>
        <authorList>
            <person name="Mitreva M."/>
        </authorList>
    </citation>
    <scope>NUCLEOTIDE SEQUENCE [LARGE SCALE GENOMIC DNA]</scope>
    <source>
        <strain evidence="1 2">ISS45</strain>
    </source>
</reference>
<evidence type="ECO:0000313" key="1">
    <source>
        <dbReference type="EMBL" id="OUC42646.1"/>
    </source>
</evidence>
<name>A0A1Y3EFP0_9BILA</name>
<dbReference type="Proteomes" id="UP000243006">
    <property type="component" value="Unassembled WGS sequence"/>
</dbReference>
<organism evidence="1 2">
    <name type="scientific">Trichinella nativa</name>
    <dbReference type="NCBI Taxonomy" id="6335"/>
    <lineage>
        <taxon>Eukaryota</taxon>
        <taxon>Metazoa</taxon>
        <taxon>Ecdysozoa</taxon>
        <taxon>Nematoda</taxon>
        <taxon>Enoplea</taxon>
        <taxon>Dorylaimia</taxon>
        <taxon>Trichinellida</taxon>
        <taxon>Trichinellidae</taxon>
        <taxon>Trichinella</taxon>
    </lineage>
</organism>
<evidence type="ECO:0000313" key="2">
    <source>
        <dbReference type="Proteomes" id="UP000243006"/>
    </source>
</evidence>
<comment type="caution">
    <text evidence="1">The sequence shown here is derived from an EMBL/GenBank/DDBJ whole genome shotgun (WGS) entry which is preliminary data.</text>
</comment>
<proteinExistence type="predicted"/>